<reference evidence="1 2" key="1">
    <citation type="submission" date="2016-04" db="EMBL/GenBank/DDBJ databases">
        <title>Complete genome sequence of Bacillus oceanisediminis strain 2691.</title>
        <authorList>
            <person name="Jeong H."/>
            <person name="Kim H.J."/>
            <person name="Lee D.-W."/>
        </authorList>
    </citation>
    <scope>NUCLEOTIDE SEQUENCE [LARGE SCALE GENOMIC DNA]</scope>
    <source>
        <strain evidence="1 2">2691</strain>
        <plasmid evidence="2">pbo1</plasmid>
    </source>
</reference>
<accession>A0A160MI99</accession>
<evidence type="ECO:0000313" key="2">
    <source>
        <dbReference type="Proteomes" id="UP000077856"/>
    </source>
</evidence>
<evidence type="ECO:0000313" key="1">
    <source>
        <dbReference type="EMBL" id="AND43186.1"/>
    </source>
</evidence>
<geneLocation type="plasmid" evidence="2">
    <name>pbo1</name>
</geneLocation>
<organism evidence="1 2">
    <name type="scientific">Cytobacillus oceanisediminis 2691</name>
    <dbReference type="NCBI Taxonomy" id="1196031"/>
    <lineage>
        <taxon>Bacteria</taxon>
        <taxon>Bacillati</taxon>
        <taxon>Bacillota</taxon>
        <taxon>Bacilli</taxon>
        <taxon>Bacillales</taxon>
        <taxon>Bacillaceae</taxon>
        <taxon>Cytobacillus</taxon>
    </lineage>
</organism>
<proteinExistence type="predicted"/>
<name>A0A160MI99_9BACI</name>
<dbReference type="Proteomes" id="UP000077856">
    <property type="component" value="Plasmid pBO1"/>
</dbReference>
<dbReference type="EMBL" id="CP015507">
    <property type="protein sequence ID" value="AND43186.1"/>
    <property type="molecule type" value="Genomic_DNA"/>
</dbReference>
<dbReference type="KEGG" id="bon:A361_28920"/>
<keyword evidence="1" id="KW-0614">Plasmid</keyword>
<sequence>MIKINSINEFNEYRNNKIGYFLIEDKPTKIKTLHMASCPHINIRFFEQKVINNQEKNGSYYWCGDLKEILNEESIRECLVCKK</sequence>
<dbReference type="RefSeq" id="WP_019379911.1">
    <property type="nucleotide sequence ID" value="NZ_CP015507.1"/>
</dbReference>
<gene>
    <name evidence="1" type="ORF">A361_28920</name>
</gene>
<protein>
    <submittedName>
        <fullName evidence="1">Uncharacterized protein</fullName>
    </submittedName>
</protein>
<dbReference type="AlphaFoldDB" id="A0A160MI99"/>